<evidence type="ECO:0000313" key="2">
    <source>
        <dbReference type="Proteomes" id="UP000070092"/>
    </source>
</evidence>
<sequence>MTMDMANAAVKVPVTVLTAEVMEGPTAWPSVVARLRMPRSLPVSSLCRTR</sequence>
<comment type="caution">
    <text evidence="1">The sequence shown here is derived from an EMBL/GenBank/DDBJ whole genome shotgun (WGS) entry which is preliminary data.</text>
</comment>
<proteinExistence type="predicted"/>
<dbReference type="EMBL" id="LRPO01000045">
    <property type="protein sequence ID" value="KWZ80413.1"/>
    <property type="molecule type" value="Genomic_DNA"/>
</dbReference>
<dbReference type="AlphaFoldDB" id="A0A133KLE1"/>
<accession>A0A133KLE1</accession>
<evidence type="ECO:0000313" key="1">
    <source>
        <dbReference type="EMBL" id="KWZ80413.1"/>
    </source>
</evidence>
<gene>
    <name evidence="1" type="ORF">HMPREF3196_01743</name>
</gene>
<dbReference type="Proteomes" id="UP000070092">
    <property type="component" value="Unassembled WGS sequence"/>
</dbReference>
<protein>
    <submittedName>
        <fullName evidence="1">Uncharacterized protein</fullName>
    </submittedName>
</protein>
<organism evidence="1 2">
    <name type="scientific">Bifidobacterium bifidum</name>
    <dbReference type="NCBI Taxonomy" id="1681"/>
    <lineage>
        <taxon>Bacteria</taxon>
        <taxon>Bacillati</taxon>
        <taxon>Actinomycetota</taxon>
        <taxon>Actinomycetes</taxon>
        <taxon>Bifidobacteriales</taxon>
        <taxon>Bifidobacteriaceae</taxon>
        <taxon>Bifidobacterium</taxon>
    </lineage>
</organism>
<name>A0A133KLE1_BIFBI</name>
<reference evidence="1 2" key="1">
    <citation type="submission" date="2016-01" db="EMBL/GenBank/DDBJ databases">
        <authorList>
            <person name="Oliw E.H."/>
        </authorList>
    </citation>
    <scope>NUCLEOTIDE SEQUENCE [LARGE SCALE GENOMIC DNA]</scope>
    <source>
        <strain evidence="1 2">MJR8628B</strain>
    </source>
</reference>